<gene>
    <name evidence="2" type="ORF">E6H00_05860</name>
</gene>
<dbReference type="AlphaFoldDB" id="A0A537K5D8"/>
<protein>
    <submittedName>
        <fullName evidence="2">Uncharacterized protein</fullName>
    </submittedName>
</protein>
<organism evidence="2 3">
    <name type="scientific">Candidatus Segetimicrobium genomatis</name>
    <dbReference type="NCBI Taxonomy" id="2569760"/>
    <lineage>
        <taxon>Bacteria</taxon>
        <taxon>Bacillati</taxon>
        <taxon>Candidatus Sysuimicrobiota</taxon>
        <taxon>Candidatus Sysuimicrobiia</taxon>
        <taxon>Candidatus Sysuimicrobiales</taxon>
        <taxon>Candidatus Segetimicrobiaceae</taxon>
        <taxon>Candidatus Segetimicrobium</taxon>
    </lineage>
</organism>
<evidence type="ECO:0000313" key="2">
    <source>
        <dbReference type="EMBL" id="TMI90746.1"/>
    </source>
</evidence>
<dbReference type="Proteomes" id="UP000318509">
    <property type="component" value="Unassembled WGS sequence"/>
</dbReference>
<reference evidence="2 3" key="1">
    <citation type="journal article" date="2019" name="Nat. Microbiol.">
        <title>Mediterranean grassland soil C-N compound turnover is dependent on rainfall and depth, and is mediated by genomically divergent microorganisms.</title>
        <authorList>
            <person name="Diamond S."/>
            <person name="Andeer P.F."/>
            <person name="Li Z."/>
            <person name="Crits-Christoph A."/>
            <person name="Burstein D."/>
            <person name="Anantharaman K."/>
            <person name="Lane K.R."/>
            <person name="Thomas B.C."/>
            <person name="Pan C."/>
            <person name="Northen T.R."/>
            <person name="Banfield J.F."/>
        </authorList>
    </citation>
    <scope>NUCLEOTIDE SEQUENCE [LARGE SCALE GENOMIC DNA]</scope>
    <source>
        <strain evidence="2">NP_3</strain>
    </source>
</reference>
<sequence>MPREILAEDIERFLTTVDGVVSARLLTSPSGEVDQIYITAEDATEGRAARRSVVAALMTAYGIPIEPGRIQVTHLRGARAAEVPDLKVVRVEETASGAEVSARVQVAWERAGERRTGTGQARGPAGTAHRLRTLAAAAIDAVRAVLEPAQRRVTLHQAALVDSMDQPVVLIGISAPTPRGPEIFIGAAPQPEGEPQAAVNAVLDAVAKWMLQAPAGHPETSPEGNRRARLEAMRHFVRSGAKAPLEAPVRQTPGGSPADPEAEALDAAPATEPSMAGRDDRVPMLSDIVIDPQEIRPEQAGGAAVMAHDVSRPGGASARTGRQSGEDGFYLALLEARTPVRIRCRDGYEIAHAVLRDVGTETLLVEAEGGTELLYKHAVISIRPRGASPGV</sequence>
<evidence type="ECO:0000313" key="3">
    <source>
        <dbReference type="Proteomes" id="UP000318509"/>
    </source>
</evidence>
<accession>A0A537K5D8</accession>
<name>A0A537K5D8_9BACT</name>
<dbReference type="EMBL" id="VBAK01000107">
    <property type="protein sequence ID" value="TMI90746.1"/>
    <property type="molecule type" value="Genomic_DNA"/>
</dbReference>
<proteinExistence type="predicted"/>
<feature type="region of interest" description="Disordered" evidence="1">
    <location>
        <begin position="240"/>
        <end position="263"/>
    </location>
</feature>
<evidence type="ECO:0000256" key="1">
    <source>
        <dbReference type="SAM" id="MobiDB-lite"/>
    </source>
</evidence>
<comment type="caution">
    <text evidence="2">The sequence shown here is derived from an EMBL/GenBank/DDBJ whole genome shotgun (WGS) entry which is preliminary data.</text>
</comment>
<dbReference type="Gene3D" id="2.30.30.100">
    <property type="match status" value="1"/>
</dbReference>